<keyword evidence="7" id="KW-0032">Aminotransferase</keyword>
<evidence type="ECO:0000256" key="5">
    <source>
        <dbReference type="RuleBase" id="RU004106"/>
    </source>
</evidence>
<dbReference type="OrthoDB" id="9809239at2"/>
<evidence type="ECO:0000256" key="3">
    <source>
        <dbReference type="ARBA" id="ARBA00014472"/>
    </source>
</evidence>
<dbReference type="RefSeq" id="WP_155063643.1">
    <property type="nucleotide sequence ID" value="NZ_WMIF01000005.1"/>
</dbReference>
<evidence type="ECO:0000313" key="7">
    <source>
        <dbReference type="EMBL" id="MTH34094.1"/>
    </source>
</evidence>
<gene>
    <name evidence="7" type="ORF">GL279_05705</name>
</gene>
<sequence length="213" mass="22849">MGGGAVEGTLCGSAPGLELIETLGWDGHELIRLDRHLARLDRSAARLGWPRPEGAAEALRAACPPGPARMRLTLDAGGRIAVSHGALAPVPPVWRLDLAPTALNADDPWLRLKTNRRALYDAARAALPAGIDERIFQNQHGEICEGTISNLFFDLGQGLMTPPLCCGLLPGILRETLLAEGRCHEAVLYVHDLPRARLWAGNSLRGLIAARMA</sequence>
<dbReference type="NCBIfam" id="NF005731">
    <property type="entry name" value="PRK07546.1-5"/>
    <property type="match status" value="1"/>
</dbReference>
<dbReference type="SUPFAM" id="SSF56752">
    <property type="entry name" value="D-aminoacid aminotransferase-like PLP-dependent enzymes"/>
    <property type="match status" value="1"/>
</dbReference>
<evidence type="ECO:0000256" key="6">
    <source>
        <dbReference type="RuleBase" id="RU004516"/>
    </source>
</evidence>
<dbReference type="InterPro" id="IPR043131">
    <property type="entry name" value="BCAT-like_N"/>
</dbReference>
<dbReference type="Gene3D" id="3.30.470.10">
    <property type="match status" value="1"/>
</dbReference>
<comment type="cofactor">
    <cofactor evidence="1 6">
        <name>pyridoxal 5'-phosphate</name>
        <dbReference type="ChEBI" id="CHEBI:597326"/>
    </cofactor>
</comment>
<reference evidence="7 8" key="1">
    <citation type="submission" date="2019-11" db="EMBL/GenBank/DDBJ databases">
        <authorList>
            <person name="Dong K."/>
        </authorList>
    </citation>
    <scope>NUCLEOTIDE SEQUENCE [LARGE SCALE GENOMIC DNA]</scope>
    <source>
        <strain evidence="7 8">JCM 17370</strain>
    </source>
</reference>
<dbReference type="InterPro" id="IPR043132">
    <property type="entry name" value="BCAT-like_C"/>
</dbReference>
<dbReference type="InterPro" id="IPR018300">
    <property type="entry name" value="Aminotrans_IV_CS"/>
</dbReference>
<dbReference type="PROSITE" id="PS00770">
    <property type="entry name" value="AA_TRANSFER_CLASS_4"/>
    <property type="match status" value="1"/>
</dbReference>
<comment type="similarity">
    <text evidence="2 5">Belongs to the class-IV pyridoxal-phosphate-dependent aminotransferase family.</text>
</comment>
<dbReference type="GO" id="GO:0008483">
    <property type="term" value="F:transaminase activity"/>
    <property type="evidence" value="ECO:0007669"/>
    <property type="project" value="UniProtKB-KW"/>
</dbReference>
<keyword evidence="4 6" id="KW-0663">Pyridoxal phosphate</keyword>
<dbReference type="AlphaFoldDB" id="A0A844H3G0"/>
<keyword evidence="8" id="KW-1185">Reference proteome</keyword>
<accession>A0A844H3G0</accession>
<evidence type="ECO:0000256" key="4">
    <source>
        <dbReference type="ARBA" id="ARBA00022898"/>
    </source>
</evidence>
<name>A0A844H3G0_9RHOB</name>
<dbReference type="Pfam" id="PF01063">
    <property type="entry name" value="Aminotran_4"/>
    <property type="match status" value="1"/>
</dbReference>
<dbReference type="Gene3D" id="3.20.10.10">
    <property type="entry name" value="D-amino Acid Aminotransferase, subunit A, domain 2"/>
    <property type="match status" value="1"/>
</dbReference>
<dbReference type="InterPro" id="IPR001544">
    <property type="entry name" value="Aminotrans_IV"/>
</dbReference>
<evidence type="ECO:0000256" key="1">
    <source>
        <dbReference type="ARBA" id="ARBA00001933"/>
    </source>
</evidence>
<dbReference type="NCBIfam" id="NF005729">
    <property type="entry name" value="PRK07546.1-3"/>
    <property type="match status" value="1"/>
</dbReference>
<protein>
    <recommendedName>
        <fullName evidence="3">Probable branched-chain-amino-acid aminotransferase</fullName>
    </recommendedName>
</protein>
<dbReference type="InterPro" id="IPR036038">
    <property type="entry name" value="Aminotransferase-like"/>
</dbReference>
<proteinExistence type="inferred from homology"/>
<evidence type="ECO:0000256" key="2">
    <source>
        <dbReference type="ARBA" id="ARBA00009320"/>
    </source>
</evidence>
<evidence type="ECO:0000313" key="8">
    <source>
        <dbReference type="Proteomes" id="UP000442533"/>
    </source>
</evidence>
<comment type="caution">
    <text evidence="7">The sequence shown here is derived from an EMBL/GenBank/DDBJ whole genome shotgun (WGS) entry which is preliminary data.</text>
</comment>
<dbReference type="Proteomes" id="UP000442533">
    <property type="component" value="Unassembled WGS sequence"/>
</dbReference>
<keyword evidence="7" id="KW-0808">Transferase</keyword>
<organism evidence="7 8">
    <name type="scientific">Paracoccus limosus</name>
    <dbReference type="NCBI Taxonomy" id="913252"/>
    <lineage>
        <taxon>Bacteria</taxon>
        <taxon>Pseudomonadati</taxon>
        <taxon>Pseudomonadota</taxon>
        <taxon>Alphaproteobacteria</taxon>
        <taxon>Rhodobacterales</taxon>
        <taxon>Paracoccaceae</taxon>
        <taxon>Paracoccus</taxon>
    </lineage>
</organism>
<dbReference type="EMBL" id="WMIF01000005">
    <property type="protein sequence ID" value="MTH34094.1"/>
    <property type="molecule type" value="Genomic_DNA"/>
</dbReference>